<dbReference type="Ensembl" id="ENSCAFT00040029112.1">
    <property type="protein sequence ID" value="ENSCAFP00040025296.1"/>
    <property type="gene ID" value="ENSCAFG00040015718.1"/>
</dbReference>
<dbReference type="InterPro" id="IPR040467">
    <property type="entry name" value="CCDC66_dom"/>
</dbReference>
<evidence type="ECO:0000256" key="1">
    <source>
        <dbReference type="SAM" id="Coils"/>
    </source>
</evidence>
<dbReference type="PANTHER" id="PTHR22736">
    <property type="entry name" value="COILED-COIL DOMAIN-CONTAINING PROTEIN 66"/>
    <property type="match status" value="1"/>
</dbReference>
<evidence type="ECO:0000313" key="4">
    <source>
        <dbReference type="Ensembl" id="ENSCAFP00040025296.1"/>
    </source>
</evidence>
<dbReference type="InterPro" id="IPR039183">
    <property type="entry name" value="CCD66"/>
</dbReference>
<accession>A0A8C0STL8</accession>
<dbReference type="AlphaFoldDB" id="A0A8C0STL8"/>
<protein>
    <recommendedName>
        <fullName evidence="3">CCDC66 domain-containing protein</fullName>
    </recommendedName>
</protein>
<feature type="domain" description="CCDC66" evidence="3">
    <location>
        <begin position="411"/>
        <end position="470"/>
    </location>
</feature>
<evidence type="ECO:0000313" key="5">
    <source>
        <dbReference type="Proteomes" id="UP000694542"/>
    </source>
</evidence>
<evidence type="ECO:0000256" key="2">
    <source>
        <dbReference type="SAM" id="MobiDB-lite"/>
    </source>
</evidence>
<organism evidence="4 5">
    <name type="scientific">Canis lupus familiaris</name>
    <name type="common">Dog</name>
    <name type="synonym">Canis familiaris</name>
    <dbReference type="NCBI Taxonomy" id="9615"/>
    <lineage>
        <taxon>Eukaryota</taxon>
        <taxon>Metazoa</taxon>
        <taxon>Chordata</taxon>
        <taxon>Craniata</taxon>
        <taxon>Vertebrata</taxon>
        <taxon>Euteleostomi</taxon>
        <taxon>Mammalia</taxon>
        <taxon>Eutheria</taxon>
        <taxon>Laurasiatheria</taxon>
        <taxon>Carnivora</taxon>
        <taxon>Caniformia</taxon>
        <taxon>Canidae</taxon>
        <taxon>Canis</taxon>
    </lineage>
</organism>
<keyword evidence="1" id="KW-0175">Coiled coil</keyword>
<dbReference type="Proteomes" id="UP000694542">
    <property type="component" value="Chromosome 20"/>
</dbReference>
<dbReference type="Pfam" id="PF15236">
    <property type="entry name" value="CCDC66"/>
    <property type="match status" value="1"/>
</dbReference>
<feature type="region of interest" description="Disordered" evidence="2">
    <location>
        <begin position="177"/>
        <end position="197"/>
    </location>
</feature>
<dbReference type="PANTHER" id="PTHR22736:SF2">
    <property type="entry name" value="COILED-COIL DOMAIN-CONTAINING PROTEIN 66"/>
    <property type="match status" value="1"/>
</dbReference>
<sequence length="876" mass="100902">MNDGLKLETELLDGKTKLILSPYECKSKNSVKMGSKNKIAKCPIRTKQTGYILKSTQNTCIRSGKLLQKKRMGSETSLAKGEKSSMIFSPTKDLCKQYVDKDCLYVQKEISPATPTIQKTRNTINTSVVAKQKHCKKHITAENTKSGLVCLTQDQLQQILMTVNQGNKSISAIENGKEETSQDSLHLNNTSNQPKDENIMGVFQKNEALSSVLDENKSTLNKNQETSKQYEQKIAIENVWKPADIFSTLGERERDRSLLEAKKAQWKKELDEQVALKKKEKEASEKWNNPWKKFESDKIVWEKFQTLGQSKETVPLERPLSTVKQEQQRKWIEDLNKQIEDDRQRKIEEKITSSKGEEHDRWAMHFDSLKNYPASQSQLSSRSIHNQPEYFCVSPDTQELSDISNVYTPTTGSQVEPSEEEHIAKPVRDMAMANSQKTNFLRSMTALLDPAQIEERDRRRQKQLEHQEIMTLKTNELFQTMQRAQELAQRLKQEQRIRELAQKGHDTSGLIKNLGVDIKVEYATSTNNLSNLGYGLDDVSGKMNTCINSTTSPKKDTAVQTDDLNTGMFTIAESCCGSIIEREILNCSSPEIPAEFNDQFKKDKQELINQDKAANLEKENSWYNDQYEFARTEKKHTKKCPKRPDWNINKPLKRYIPASEKYPKQLQKQREEKKVRRQMELLNLVERNNPGHLSQNRGTSPVLPSPQEAEARFRWHLIRKEEPQKSDSFSKERSQSPLELVKNRTQQTQTLKNRENLILGDSQTETSPGASEPSHFIPYVRTNEIYHLDPDAPLSRPLTQDLQYQNPHDCDQEQWQLFESDVRDPLLNPNLVKDRQQAILKGLSELRQGLLQKQRELETNLMPLAANQEENFNSSF</sequence>
<evidence type="ECO:0000259" key="3">
    <source>
        <dbReference type="Pfam" id="PF15236"/>
    </source>
</evidence>
<feature type="region of interest" description="Disordered" evidence="2">
    <location>
        <begin position="720"/>
        <end position="739"/>
    </location>
</feature>
<feature type="compositionally biased region" description="Basic and acidic residues" evidence="2">
    <location>
        <begin position="720"/>
        <end position="734"/>
    </location>
</feature>
<reference evidence="4" key="2">
    <citation type="submission" date="2025-08" db="UniProtKB">
        <authorList>
            <consortium name="Ensembl"/>
        </authorList>
    </citation>
    <scope>IDENTIFICATION</scope>
</reference>
<reference evidence="4" key="1">
    <citation type="submission" date="2018-10" db="EMBL/GenBank/DDBJ databases">
        <title>De novo assembly of a Great Dane genome.</title>
        <authorList>
            <person name="Kidd J.M."/>
            <person name="Pendleton A.L."/>
            <person name="Shen F."/>
            <person name="Emery S."/>
        </authorList>
    </citation>
    <scope>NUCLEOTIDE SEQUENCE [LARGE SCALE GENOMIC DNA]</scope>
    <source>
        <strain evidence="4">Great Dane</strain>
    </source>
</reference>
<feature type="compositionally biased region" description="Polar residues" evidence="2">
    <location>
        <begin position="182"/>
        <end position="193"/>
    </location>
</feature>
<feature type="coiled-coil region" evidence="1">
    <location>
        <begin position="474"/>
        <end position="503"/>
    </location>
</feature>
<proteinExistence type="predicted"/>
<name>A0A8C0STL8_CANLF</name>